<evidence type="ECO:0000313" key="3">
    <source>
        <dbReference type="Proteomes" id="UP001176521"/>
    </source>
</evidence>
<keyword evidence="1" id="KW-0732">Signal</keyword>
<dbReference type="AlphaFoldDB" id="A0AAN6JQ09"/>
<comment type="caution">
    <text evidence="2">The sequence shown here is derived from an EMBL/GenBank/DDBJ whole genome shotgun (WGS) entry which is preliminary data.</text>
</comment>
<dbReference type="EMBL" id="JAPDMQ010000293">
    <property type="protein sequence ID" value="KAK0527878.1"/>
    <property type="molecule type" value="Genomic_DNA"/>
</dbReference>
<proteinExistence type="predicted"/>
<evidence type="ECO:0000313" key="2">
    <source>
        <dbReference type="EMBL" id="KAK0527878.1"/>
    </source>
</evidence>
<sequence length="248" mass="26463">MLAKTLLTLVASALAVSAGRIVEERGPVISCGDVFVRSSLVQTGGVSGKDRPLGFQGAKDASGRNLLTTSFEGVAATGKQQFEFVQCNSTVLPDGIAVLADGYQQMYGQLRLKADRTQCLTATKLNNDQAPAPLAMRPCQRADNSGLATQWWASTYTPADEEDEEEHTAIYLRLVGNSQLTPESGYYAFKNVAQGRARLLETVFVRPSVVSQPSGGDGQDAGAGAGAVPLDARTEQEANFFLRMVRKA</sequence>
<name>A0AAN6JQ09_9BASI</name>
<protein>
    <recommendedName>
        <fullName evidence="4">Ricin B lectin domain-containing protein</fullName>
    </recommendedName>
</protein>
<evidence type="ECO:0008006" key="4">
    <source>
        <dbReference type="Google" id="ProtNLM"/>
    </source>
</evidence>
<feature type="signal peptide" evidence="1">
    <location>
        <begin position="1"/>
        <end position="18"/>
    </location>
</feature>
<accession>A0AAN6JQ09</accession>
<feature type="chain" id="PRO_5042892388" description="Ricin B lectin domain-containing protein" evidence="1">
    <location>
        <begin position="19"/>
        <end position="248"/>
    </location>
</feature>
<reference evidence="2" key="1">
    <citation type="journal article" date="2023" name="PhytoFront">
        <title>Draft Genome Resources of Seven Strains of Tilletia horrida, Causal Agent of Kernel Smut of Rice.</title>
        <authorList>
            <person name="Khanal S."/>
            <person name="Antony Babu S."/>
            <person name="Zhou X.G."/>
        </authorList>
    </citation>
    <scope>NUCLEOTIDE SEQUENCE</scope>
    <source>
        <strain evidence="2">TX3</strain>
    </source>
</reference>
<keyword evidence="3" id="KW-1185">Reference proteome</keyword>
<dbReference type="Proteomes" id="UP001176521">
    <property type="component" value="Unassembled WGS sequence"/>
</dbReference>
<gene>
    <name evidence="2" type="ORF">OC842_004718</name>
</gene>
<organism evidence="2 3">
    <name type="scientific">Tilletia horrida</name>
    <dbReference type="NCBI Taxonomy" id="155126"/>
    <lineage>
        <taxon>Eukaryota</taxon>
        <taxon>Fungi</taxon>
        <taxon>Dikarya</taxon>
        <taxon>Basidiomycota</taxon>
        <taxon>Ustilaginomycotina</taxon>
        <taxon>Exobasidiomycetes</taxon>
        <taxon>Tilletiales</taxon>
        <taxon>Tilletiaceae</taxon>
        <taxon>Tilletia</taxon>
    </lineage>
</organism>
<evidence type="ECO:0000256" key="1">
    <source>
        <dbReference type="SAM" id="SignalP"/>
    </source>
</evidence>